<gene>
    <name evidence="2" type="ORF">Vafri_2646</name>
</gene>
<comment type="caution">
    <text evidence="2">The sequence shown here is derived from an EMBL/GenBank/DDBJ whole genome shotgun (WGS) entry which is preliminary data.</text>
</comment>
<feature type="signal peptide" evidence="1">
    <location>
        <begin position="1"/>
        <end position="19"/>
    </location>
</feature>
<dbReference type="AlphaFoldDB" id="A0A8J4ESU9"/>
<evidence type="ECO:0000256" key="1">
    <source>
        <dbReference type="SAM" id="SignalP"/>
    </source>
</evidence>
<dbReference type="EMBL" id="BNCO01000003">
    <property type="protein sequence ID" value="GIL45396.1"/>
    <property type="molecule type" value="Genomic_DNA"/>
</dbReference>
<protein>
    <submittedName>
        <fullName evidence="2">Uncharacterized protein</fullName>
    </submittedName>
</protein>
<accession>A0A8J4ESU9</accession>
<feature type="chain" id="PRO_5035198914" evidence="1">
    <location>
        <begin position="20"/>
        <end position="179"/>
    </location>
</feature>
<evidence type="ECO:0000313" key="3">
    <source>
        <dbReference type="Proteomes" id="UP000747399"/>
    </source>
</evidence>
<feature type="non-terminal residue" evidence="2">
    <location>
        <position position="179"/>
    </location>
</feature>
<dbReference type="Proteomes" id="UP000747399">
    <property type="component" value="Unassembled WGS sequence"/>
</dbReference>
<name>A0A8J4ESU9_9CHLO</name>
<organism evidence="2 3">
    <name type="scientific">Volvox africanus</name>
    <dbReference type="NCBI Taxonomy" id="51714"/>
    <lineage>
        <taxon>Eukaryota</taxon>
        <taxon>Viridiplantae</taxon>
        <taxon>Chlorophyta</taxon>
        <taxon>core chlorophytes</taxon>
        <taxon>Chlorophyceae</taxon>
        <taxon>CS clade</taxon>
        <taxon>Chlamydomonadales</taxon>
        <taxon>Volvocaceae</taxon>
        <taxon>Volvox</taxon>
    </lineage>
</organism>
<keyword evidence="3" id="KW-1185">Reference proteome</keyword>
<keyword evidence="1" id="KW-0732">Signal</keyword>
<evidence type="ECO:0000313" key="2">
    <source>
        <dbReference type="EMBL" id="GIL45396.1"/>
    </source>
</evidence>
<sequence>LLVHALGSLLALSGRVVLAELSIGVRLGALEERSLGDWNVLSLALPRLQDSVLKGAGIRERHVPWVGLLVHGVQVQGRLKLRLAAGQEHDARHGRRHTAAQHLQGVLGNLGRAGPVGAVSAWGNHGGLQQNTLEHDLVVGHVLEGLRPDRLLDLKAAVDVMLAVQQNLRLDNWHQTSVL</sequence>
<reference evidence="2" key="1">
    <citation type="journal article" date="2021" name="Proc. Natl. Acad. Sci. U.S.A.">
        <title>Three genomes in the algal genus Volvox reveal the fate of a haploid sex-determining region after a transition to homothallism.</title>
        <authorList>
            <person name="Yamamoto K."/>
            <person name="Hamaji T."/>
            <person name="Kawai-Toyooka H."/>
            <person name="Matsuzaki R."/>
            <person name="Takahashi F."/>
            <person name="Nishimura Y."/>
            <person name="Kawachi M."/>
            <person name="Noguchi H."/>
            <person name="Minakuchi Y."/>
            <person name="Umen J.G."/>
            <person name="Toyoda A."/>
            <person name="Nozaki H."/>
        </authorList>
    </citation>
    <scope>NUCLEOTIDE SEQUENCE</scope>
    <source>
        <strain evidence="2">NIES-3780</strain>
    </source>
</reference>
<proteinExistence type="predicted"/>
<feature type="non-terminal residue" evidence="2">
    <location>
        <position position="1"/>
    </location>
</feature>